<accession>A0A7S0TCM3</accession>
<dbReference type="EMBL" id="HBFI01001669">
    <property type="protein sequence ID" value="CAD8732289.1"/>
    <property type="molecule type" value="Transcribed_RNA"/>
</dbReference>
<name>A0A7S0TCM3_9EUKA</name>
<sequence>MQLEVKRADEQEQFSFDANRNYKREGSRASFVTPGIAAVEDERRSDSEELYVVDNGNGATTTNNDNNADEEDDDEDNEDMYVVHEQPTAGTTTGVDPDHMDGCTKFI</sequence>
<feature type="compositionally biased region" description="Basic and acidic residues" evidence="1">
    <location>
        <begin position="96"/>
        <end position="107"/>
    </location>
</feature>
<evidence type="ECO:0000313" key="2">
    <source>
        <dbReference type="EMBL" id="CAD8732289.1"/>
    </source>
</evidence>
<dbReference type="AlphaFoldDB" id="A0A7S0TCM3"/>
<gene>
    <name evidence="2" type="ORF">EMAR1385_LOCUS1168</name>
</gene>
<reference evidence="2" key="1">
    <citation type="submission" date="2021-01" db="EMBL/GenBank/DDBJ databases">
        <authorList>
            <person name="Corre E."/>
            <person name="Pelletier E."/>
            <person name="Niang G."/>
            <person name="Scheremetjew M."/>
            <person name="Finn R."/>
            <person name="Kale V."/>
            <person name="Holt S."/>
            <person name="Cochrane G."/>
            <person name="Meng A."/>
            <person name="Brown T."/>
            <person name="Cohen L."/>
        </authorList>
    </citation>
    <scope>NUCLEOTIDE SEQUENCE</scope>
</reference>
<feature type="region of interest" description="Disordered" evidence="1">
    <location>
        <begin position="40"/>
        <end position="107"/>
    </location>
</feature>
<feature type="compositionally biased region" description="Low complexity" evidence="1">
    <location>
        <begin position="54"/>
        <end position="66"/>
    </location>
</feature>
<proteinExistence type="predicted"/>
<feature type="compositionally biased region" description="Acidic residues" evidence="1">
    <location>
        <begin position="67"/>
        <end position="79"/>
    </location>
</feature>
<organism evidence="2">
    <name type="scientific">Elphidium margaritaceum</name>
    <dbReference type="NCBI Taxonomy" id="933848"/>
    <lineage>
        <taxon>Eukaryota</taxon>
        <taxon>Sar</taxon>
        <taxon>Rhizaria</taxon>
        <taxon>Retaria</taxon>
        <taxon>Foraminifera</taxon>
        <taxon>Rotaliida</taxon>
        <taxon>Elphidiidae</taxon>
        <taxon>Elphidium</taxon>
    </lineage>
</organism>
<evidence type="ECO:0000256" key="1">
    <source>
        <dbReference type="SAM" id="MobiDB-lite"/>
    </source>
</evidence>
<protein>
    <submittedName>
        <fullName evidence="2">Uncharacterized protein</fullName>
    </submittedName>
</protein>